<keyword evidence="1" id="KW-0812">Transmembrane</keyword>
<protein>
    <submittedName>
        <fullName evidence="2">Uncharacterized protein</fullName>
    </submittedName>
</protein>
<evidence type="ECO:0000313" key="3">
    <source>
        <dbReference type="Proteomes" id="UP000631114"/>
    </source>
</evidence>
<keyword evidence="1" id="KW-0472">Membrane</keyword>
<organism evidence="2 3">
    <name type="scientific">Coptis chinensis</name>
    <dbReference type="NCBI Taxonomy" id="261450"/>
    <lineage>
        <taxon>Eukaryota</taxon>
        <taxon>Viridiplantae</taxon>
        <taxon>Streptophyta</taxon>
        <taxon>Embryophyta</taxon>
        <taxon>Tracheophyta</taxon>
        <taxon>Spermatophyta</taxon>
        <taxon>Magnoliopsida</taxon>
        <taxon>Ranunculales</taxon>
        <taxon>Ranunculaceae</taxon>
        <taxon>Coptidoideae</taxon>
        <taxon>Coptis</taxon>
    </lineage>
</organism>
<evidence type="ECO:0000256" key="1">
    <source>
        <dbReference type="SAM" id="Phobius"/>
    </source>
</evidence>
<dbReference type="EMBL" id="JADFTS010000006">
    <property type="protein sequence ID" value="KAF9603751.1"/>
    <property type="molecule type" value="Genomic_DNA"/>
</dbReference>
<sequence>MMISIINNKNNTDNQNKDDNAMALLAKTHRPRRRSHTTGTAVVVVLSLLFSTTAWLSLVFSGTTTRCWHRLKDSRPSTPLPPPPPPQLLMLTQKQKQEALSLDQIVFGIAGSSQLWKRRKEYVRLWWRPRRHAWPPLARRAT</sequence>
<reference evidence="2 3" key="1">
    <citation type="submission" date="2020-10" db="EMBL/GenBank/DDBJ databases">
        <title>The Coptis chinensis genome and diversification of protoberbering-type alkaloids.</title>
        <authorList>
            <person name="Wang B."/>
            <person name="Shu S."/>
            <person name="Song C."/>
            <person name="Liu Y."/>
        </authorList>
    </citation>
    <scope>NUCLEOTIDE SEQUENCE [LARGE SCALE GENOMIC DNA]</scope>
    <source>
        <strain evidence="2">HL-2020</strain>
        <tissue evidence="2">Leaf</tissue>
    </source>
</reference>
<dbReference type="PANTHER" id="PTHR10811">
    <property type="entry name" value="FRINGE-RELATED"/>
    <property type="match status" value="1"/>
</dbReference>
<accession>A0A835HQ61</accession>
<dbReference type="Proteomes" id="UP000631114">
    <property type="component" value="Unassembled WGS sequence"/>
</dbReference>
<name>A0A835HQ61_9MAGN</name>
<feature type="transmembrane region" description="Helical" evidence="1">
    <location>
        <begin position="39"/>
        <end position="60"/>
    </location>
</feature>
<dbReference type="AlphaFoldDB" id="A0A835HQ61"/>
<comment type="caution">
    <text evidence="2">The sequence shown here is derived from an EMBL/GenBank/DDBJ whole genome shotgun (WGS) entry which is preliminary data.</text>
</comment>
<proteinExistence type="predicted"/>
<gene>
    <name evidence="2" type="ORF">IFM89_037837</name>
</gene>
<keyword evidence="1" id="KW-1133">Transmembrane helix</keyword>
<evidence type="ECO:0000313" key="2">
    <source>
        <dbReference type="EMBL" id="KAF9603751.1"/>
    </source>
</evidence>
<keyword evidence="3" id="KW-1185">Reference proteome</keyword>